<evidence type="ECO:0000313" key="3">
    <source>
        <dbReference type="EMBL" id="KAG5669699.1"/>
    </source>
</evidence>
<evidence type="ECO:0000256" key="1">
    <source>
        <dbReference type="SAM" id="Phobius"/>
    </source>
</evidence>
<keyword evidence="2" id="KW-0732">Signal</keyword>
<proteinExistence type="predicted"/>
<feature type="transmembrane region" description="Helical" evidence="1">
    <location>
        <begin position="158"/>
        <end position="184"/>
    </location>
</feature>
<accession>A0A9J6BJG4</accession>
<evidence type="ECO:0000256" key="2">
    <source>
        <dbReference type="SAM" id="SignalP"/>
    </source>
</evidence>
<dbReference type="AlphaFoldDB" id="A0A9J6BJG4"/>
<feature type="chain" id="PRO_5039885613" evidence="2">
    <location>
        <begin position="20"/>
        <end position="241"/>
    </location>
</feature>
<protein>
    <submittedName>
        <fullName evidence="3">Uncharacterized protein</fullName>
    </submittedName>
</protein>
<keyword evidence="1" id="KW-0812">Transmembrane</keyword>
<name>A0A9J6BJG4_POLVA</name>
<keyword evidence="1" id="KW-0472">Membrane</keyword>
<dbReference type="EMBL" id="JADBJN010000004">
    <property type="protein sequence ID" value="KAG5669699.1"/>
    <property type="molecule type" value="Genomic_DNA"/>
</dbReference>
<evidence type="ECO:0000313" key="4">
    <source>
        <dbReference type="Proteomes" id="UP001107558"/>
    </source>
</evidence>
<dbReference type="Proteomes" id="UP001107558">
    <property type="component" value="Chromosome 4"/>
</dbReference>
<comment type="caution">
    <text evidence="3">The sequence shown here is derived from an EMBL/GenBank/DDBJ whole genome shotgun (WGS) entry which is preliminary data.</text>
</comment>
<keyword evidence="4" id="KW-1185">Reference proteome</keyword>
<feature type="signal peptide" evidence="2">
    <location>
        <begin position="1"/>
        <end position="19"/>
    </location>
</feature>
<sequence length="241" mass="28031">MFLIFVTFIFLSNFTLIYGIPCHCFNTTGYKNLFDSNEIGECIERDCSMDISECDKYSNMVKVVKSYCPNFTSIPSELPKNIEMVVLSNSRINELELDTIEKFKYIVLNQSELTLKAIKLNVKGTIIKIIKDKNEIIISHTNTFDDILNNTKYIHDNVILIISLSFNAIQALTIISILTCCIFFKRQAQNSRKITYNIEEAHYRRPHDQKQEFCYSRSDINHVYDEPVNSLRISNTNDNNY</sequence>
<organism evidence="3 4">
    <name type="scientific">Polypedilum vanderplanki</name>
    <name type="common">Sleeping chironomid midge</name>
    <dbReference type="NCBI Taxonomy" id="319348"/>
    <lineage>
        <taxon>Eukaryota</taxon>
        <taxon>Metazoa</taxon>
        <taxon>Ecdysozoa</taxon>
        <taxon>Arthropoda</taxon>
        <taxon>Hexapoda</taxon>
        <taxon>Insecta</taxon>
        <taxon>Pterygota</taxon>
        <taxon>Neoptera</taxon>
        <taxon>Endopterygota</taxon>
        <taxon>Diptera</taxon>
        <taxon>Nematocera</taxon>
        <taxon>Chironomoidea</taxon>
        <taxon>Chironomidae</taxon>
        <taxon>Chironominae</taxon>
        <taxon>Polypedilum</taxon>
        <taxon>Polypedilum</taxon>
    </lineage>
</organism>
<reference evidence="3" key="1">
    <citation type="submission" date="2021-03" db="EMBL/GenBank/DDBJ databases">
        <title>Chromosome level genome of the anhydrobiotic midge Polypedilum vanderplanki.</title>
        <authorList>
            <person name="Yoshida Y."/>
            <person name="Kikawada T."/>
            <person name="Gusev O."/>
        </authorList>
    </citation>
    <scope>NUCLEOTIDE SEQUENCE</scope>
    <source>
        <strain evidence="3">NIAS01</strain>
        <tissue evidence="3">Whole body or cell culture</tissue>
    </source>
</reference>
<gene>
    <name evidence="3" type="ORF">PVAND_017581</name>
</gene>
<keyword evidence="1" id="KW-1133">Transmembrane helix</keyword>